<evidence type="ECO:0000313" key="3">
    <source>
        <dbReference type="Proteomes" id="UP000279446"/>
    </source>
</evidence>
<comment type="caution">
    <text evidence="2">The sequence shown here is derived from an EMBL/GenBank/DDBJ whole genome shotgun (WGS) entry which is preliminary data.</text>
</comment>
<accession>A0A3S1DPK5</accession>
<dbReference type="OrthoDB" id="9815923at2"/>
<dbReference type="InterPro" id="IPR029044">
    <property type="entry name" value="Nucleotide-diphossugar_trans"/>
</dbReference>
<dbReference type="GO" id="GO:0016740">
    <property type="term" value="F:transferase activity"/>
    <property type="evidence" value="ECO:0007669"/>
    <property type="project" value="UniProtKB-KW"/>
</dbReference>
<dbReference type="AlphaFoldDB" id="A0A3S1DPK5"/>
<dbReference type="Gene3D" id="3.90.550.10">
    <property type="entry name" value="Spore Coat Polysaccharide Biosynthesis Protein SpsA, Chain A"/>
    <property type="match status" value="1"/>
</dbReference>
<dbReference type="Gene3D" id="1.25.40.10">
    <property type="entry name" value="Tetratricopeptide repeat domain"/>
    <property type="match status" value="1"/>
</dbReference>
<evidence type="ECO:0000259" key="1">
    <source>
        <dbReference type="Pfam" id="PF00535"/>
    </source>
</evidence>
<gene>
    <name evidence="2" type="ORF">EJP82_13435</name>
</gene>
<dbReference type="SUPFAM" id="SSF53448">
    <property type="entry name" value="Nucleotide-diphospho-sugar transferases"/>
    <property type="match status" value="1"/>
</dbReference>
<dbReference type="PANTHER" id="PTHR43630">
    <property type="entry name" value="POLY-BETA-1,6-N-ACETYL-D-GLUCOSAMINE SYNTHASE"/>
    <property type="match status" value="1"/>
</dbReference>
<dbReference type="SMART" id="SM00028">
    <property type="entry name" value="TPR"/>
    <property type="match status" value="2"/>
</dbReference>
<dbReference type="InterPro" id="IPR001173">
    <property type="entry name" value="Glyco_trans_2-like"/>
</dbReference>
<dbReference type="InterPro" id="IPR011990">
    <property type="entry name" value="TPR-like_helical_dom_sf"/>
</dbReference>
<dbReference type="SUPFAM" id="SSF48452">
    <property type="entry name" value="TPR-like"/>
    <property type="match status" value="1"/>
</dbReference>
<reference evidence="2 3" key="1">
    <citation type="submission" date="2018-12" db="EMBL/GenBank/DDBJ databases">
        <authorList>
            <person name="Sun L."/>
            <person name="Chen Z."/>
        </authorList>
    </citation>
    <scope>NUCLEOTIDE SEQUENCE [LARGE SCALE GENOMIC DNA]</scope>
    <source>
        <strain evidence="2 3">DSM 15890</strain>
    </source>
</reference>
<dbReference type="EMBL" id="RZNY01000010">
    <property type="protein sequence ID" value="RUT46120.1"/>
    <property type="molecule type" value="Genomic_DNA"/>
</dbReference>
<keyword evidence="3" id="KW-1185">Reference proteome</keyword>
<dbReference type="PANTHER" id="PTHR43630:SF2">
    <property type="entry name" value="GLYCOSYLTRANSFERASE"/>
    <property type="match status" value="1"/>
</dbReference>
<dbReference type="InterPro" id="IPR019734">
    <property type="entry name" value="TPR_rpt"/>
</dbReference>
<protein>
    <submittedName>
        <fullName evidence="2">Glycosyltransferase</fullName>
    </submittedName>
</protein>
<feature type="domain" description="Glycosyltransferase 2-like" evidence="1">
    <location>
        <begin position="5"/>
        <end position="120"/>
    </location>
</feature>
<sequence length="414" mass="48317">MKRLSLCIVTTGEDKKLERCLSSAHTLVDEIIIVNMEPTERARKIGASFGAKVFDFYKSGSYSDAGNYALEQATGDWILWMHGDEQLDHSDRTRLRDLLYMEQYDLIFLHVLQYGTTNHGRLRIFDIACPRLFRNGIKFQIFSKFQEMLNYSELTSEPGEEERVGIYPLKIHDYRQKSVHTKNKSNALRELDQLGRQIGQTEENNHWYAYHLACEYYRLQVYRPGFKYLNNVIKHYLDAKELPPSIIYKLKYSVVLDEVSTEEVDRGLQLALRMHPDYVDFQFYSGVIHFRKKLYAEGLHYFERCMELGEKAVGSYLVRKGVGSYQAAYYKGLSLEKMGNIEEATESYIESLAMNNSFKPPLEALKRLMGFDFNFEKLTNRLKGDHVINLTDLRAMLDVDQKVHIQIKKQVHST</sequence>
<name>A0A3S1DPK5_9BACL</name>
<dbReference type="Pfam" id="PF00535">
    <property type="entry name" value="Glycos_transf_2"/>
    <property type="match status" value="1"/>
</dbReference>
<proteinExistence type="predicted"/>
<keyword evidence="2" id="KW-0808">Transferase</keyword>
<dbReference type="Proteomes" id="UP000279446">
    <property type="component" value="Unassembled WGS sequence"/>
</dbReference>
<evidence type="ECO:0000313" key="2">
    <source>
        <dbReference type="EMBL" id="RUT46120.1"/>
    </source>
</evidence>
<organism evidence="2 3">
    <name type="scientific">Paenibacillus anaericanus</name>
    <dbReference type="NCBI Taxonomy" id="170367"/>
    <lineage>
        <taxon>Bacteria</taxon>
        <taxon>Bacillati</taxon>
        <taxon>Bacillota</taxon>
        <taxon>Bacilli</taxon>
        <taxon>Bacillales</taxon>
        <taxon>Paenibacillaceae</taxon>
        <taxon>Paenibacillus</taxon>
    </lineage>
</organism>
<dbReference type="RefSeq" id="WP_127192574.1">
    <property type="nucleotide sequence ID" value="NZ_RZNY01000010.1"/>
</dbReference>